<keyword evidence="2" id="KW-1185">Reference proteome</keyword>
<evidence type="ECO:0000313" key="1">
    <source>
        <dbReference type="EMBL" id="PNQ73724.1"/>
    </source>
</evidence>
<organism evidence="1 2">
    <name type="scientific">Hanstruepera neustonica</name>
    <dbReference type="NCBI Taxonomy" id="1445657"/>
    <lineage>
        <taxon>Bacteria</taxon>
        <taxon>Pseudomonadati</taxon>
        <taxon>Bacteroidota</taxon>
        <taxon>Flavobacteriia</taxon>
        <taxon>Flavobacteriales</taxon>
        <taxon>Flavobacteriaceae</taxon>
        <taxon>Hanstruepera</taxon>
    </lineage>
</organism>
<evidence type="ECO:0000313" key="2">
    <source>
        <dbReference type="Proteomes" id="UP000236641"/>
    </source>
</evidence>
<dbReference type="SMART" id="SM00710">
    <property type="entry name" value="PbH1"/>
    <property type="match status" value="6"/>
</dbReference>
<dbReference type="RefSeq" id="WP_103051421.1">
    <property type="nucleotide sequence ID" value="NZ_POWF01000002.1"/>
</dbReference>
<proteinExistence type="predicted"/>
<dbReference type="SUPFAM" id="SSF51126">
    <property type="entry name" value="Pectin lyase-like"/>
    <property type="match status" value="1"/>
</dbReference>
<dbReference type="Gene3D" id="2.160.20.10">
    <property type="entry name" value="Single-stranded right-handed beta-helix, Pectin lyase-like"/>
    <property type="match status" value="1"/>
</dbReference>
<dbReference type="EMBL" id="POWF01000002">
    <property type="protein sequence ID" value="PNQ73724.1"/>
    <property type="molecule type" value="Genomic_DNA"/>
</dbReference>
<gene>
    <name evidence="1" type="ORF">C1T31_05155</name>
</gene>
<name>A0A2K1E0F4_9FLAO</name>
<dbReference type="Proteomes" id="UP000236641">
    <property type="component" value="Unassembled WGS sequence"/>
</dbReference>
<protein>
    <submittedName>
        <fullName evidence="1">Uncharacterized protein</fullName>
    </submittedName>
</protein>
<reference evidence="1 2" key="1">
    <citation type="submission" date="2018-01" db="EMBL/GenBank/DDBJ databases">
        <title>The draft genome of Hanstruepera neustonica JCM19743.</title>
        <authorList>
            <person name="He R.-H."/>
            <person name="Du Z.-J."/>
        </authorList>
    </citation>
    <scope>NUCLEOTIDE SEQUENCE [LARGE SCALE GENOMIC DNA]</scope>
    <source>
        <strain evidence="1 2">JCM19743</strain>
    </source>
</reference>
<accession>A0A2K1E0F4</accession>
<dbReference type="InterPro" id="IPR006626">
    <property type="entry name" value="PbH1"/>
</dbReference>
<comment type="caution">
    <text evidence="1">The sequence shown here is derived from an EMBL/GenBank/DDBJ whole genome shotgun (WGS) entry which is preliminary data.</text>
</comment>
<sequence>MKSILSIISVCLIVLQLHAQKEFHVFPKDHQIIKGSEEGDGSLQNPWDLQTALSQKPDVVNGGDTIWLHGGVYSGRFNSQLYSTINGKNIIVASYEDEWAILNGNVPGPAVATLSIRGKNVTYQNFEISPIGLTIRDETIEGFRQFGGISHNAGANCKFINLIIHGNNGLGFGSWNKTGGTIISNCIVYDNGYIGKEYPGLGEGFYVQNDSDSETRILKDNIIFNNYYKGIEVWSANKKADREYVKNITLDNNVIFNSGLVSGRTVDNIIVASNDRNGINVAKNINVTNNILYHNTNYKGNEVDGDAPSLTIGYYHKAPVENVIVSNNVILGRNNPLRLLYAKSVSVTNNILYGGYIHLLSPAASNLKPKSLNKNIYFTKNKTPFRVDKEKYLFGNWQSAFKQDTDSEHRNIKEFNLNPVLDITKNDFKPNSYRVVLFSKEGSAVNVDFSEYSIPANTKYIIKDVENLDSVLKRGVLNDSALIEIPMNLEKADNKTLNNFGVFIVEFEVPKTIEKLEQESFFKRFFKWLF</sequence>
<dbReference type="InterPro" id="IPR012334">
    <property type="entry name" value="Pectin_lyas_fold"/>
</dbReference>
<dbReference type="InterPro" id="IPR011050">
    <property type="entry name" value="Pectin_lyase_fold/virulence"/>
</dbReference>
<dbReference type="OrthoDB" id="1398789at2"/>
<dbReference type="AlphaFoldDB" id="A0A2K1E0F4"/>